<comment type="caution">
    <text evidence="1">The sequence shown here is derived from an EMBL/GenBank/DDBJ whole genome shotgun (WGS) entry which is preliminary data.</text>
</comment>
<keyword evidence="2" id="KW-1185">Reference proteome</keyword>
<protein>
    <submittedName>
        <fullName evidence="1">Uncharacterized protein</fullName>
    </submittedName>
</protein>
<reference evidence="1" key="2">
    <citation type="submission" date="2020-06" db="EMBL/GenBank/DDBJ databases">
        <authorList>
            <person name="Sheffer M."/>
        </authorList>
    </citation>
    <scope>NUCLEOTIDE SEQUENCE</scope>
</reference>
<dbReference type="InterPro" id="IPR008042">
    <property type="entry name" value="Retrotrans_Pao"/>
</dbReference>
<dbReference type="Pfam" id="PF05380">
    <property type="entry name" value="Peptidase_A17"/>
    <property type="match status" value="1"/>
</dbReference>
<accession>A0A8T0F3Q4</accession>
<dbReference type="AlphaFoldDB" id="A0A8T0F3Q4"/>
<name>A0A8T0F3Q4_ARGBR</name>
<evidence type="ECO:0000313" key="2">
    <source>
        <dbReference type="Proteomes" id="UP000807504"/>
    </source>
</evidence>
<gene>
    <name evidence="1" type="ORF">HNY73_011317</name>
</gene>
<evidence type="ECO:0000313" key="1">
    <source>
        <dbReference type="EMBL" id="KAF8785814.1"/>
    </source>
</evidence>
<proteinExistence type="predicted"/>
<reference evidence="1" key="1">
    <citation type="journal article" date="2020" name="bioRxiv">
        <title>Chromosome-level reference genome of the European wasp spider Argiope bruennichi: a resource for studies on range expansion and evolutionary adaptation.</title>
        <authorList>
            <person name="Sheffer M.M."/>
            <person name="Hoppe A."/>
            <person name="Krehenwinkel H."/>
            <person name="Uhl G."/>
            <person name="Kuss A.W."/>
            <person name="Jensen L."/>
            <person name="Jensen C."/>
            <person name="Gillespie R.G."/>
            <person name="Hoff K.J."/>
            <person name="Prost S."/>
        </authorList>
    </citation>
    <scope>NUCLEOTIDE SEQUENCE</scope>
</reference>
<organism evidence="1 2">
    <name type="scientific">Argiope bruennichi</name>
    <name type="common">Wasp spider</name>
    <name type="synonym">Aranea bruennichi</name>
    <dbReference type="NCBI Taxonomy" id="94029"/>
    <lineage>
        <taxon>Eukaryota</taxon>
        <taxon>Metazoa</taxon>
        <taxon>Ecdysozoa</taxon>
        <taxon>Arthropoda</taxon>
        <taxon>Chelicerata</taxon>
        <taxon>Arachnida</taxon>
        <taxon>Araneae</taxon>
        <taxon>Araneomorphae</taxon>
        <taxon>Entelegynae</taxon>
        <taxon>Araneoidea</taxon>
        <taxon>Araneidae</taxon>
        <taxon>Argiope</taxon>
    </lineage>
</organism>
<dbReference type="PANTHER" id="PTHR47331">
    <property type="entry name" value="PHD-TYPE DOMAIN-CONTAINING PROTEIN"/>
    <property type="match status" value="1"/>
</dbReference>
<sequence>MTHTTNSCGRAMTDLSLQERKNILLRKGCCFNCLKIDRHLSRNCPINKTKCEFCSGLHHKFLCFRQQHLERKNLVQTESTDLGNQSGEKGLTAVNTKLGWTVMGKSNSKSTFESQNSLLVHSLLTNQTKISDLWELDSLGIKDPNKKKTKLELQDLTLKHFENTVSQNEDGRYYVCIPWIDGHNKLSEDFQLVERRLKNTVRSLKCNEPVLEEGPVSKRKILSIAHRIFDPIGVTCPVTLIPKLILQECWKMEASWDSPLPEDIEKKFEIWQRQLKDLKELEISQRLSHLDLKDASLSLEVFCEASKLAYATCAFLRVQKDGKVTCQLIQARSKVAPLKGISIPRLELLSCMIGARLADTIKRDLHLEDIESTF</sequence>
<dbReference type="EMBL" id="JABXBU010000030">
    <property type="protein sequence ID" value="KAF8785814.1"/>
    <property type="molecule type" value="Genomic_DNA"/>
</dbReference>
<dbReference type="Proteomes" id="UP000807504">
    <property type="component" value="Unassembled WGS sequence"/>
</dbReference>